<feature type="domain" description="PGG" evidence="2">
    <location>
        <begin position="210"/>
        <end position="284"/>
    </location>
</feature>
<organism evidence="3 4">
    <name type="scientific">Ambrosia artemisiifolia</name>
    <name type="common">Common ragweed</name>
    <dbReference type="NCBI Taxonomy" id="4212"/>
    <lineage>
        <taxon>Eukaryota</taxon>
        <taxon>Viridiplantae</taxon>
        <taxon>Streptophyta</taxon>
        <taxon>Embryophyta</taxon>
        <taxon>Tracheophyta</taxon>
        <taxon>Spermatophyta</taxon>
        <taxon>Magnoliopsida</taxon>
        <taxon>eudicotyledons</taxon>
        <taxon>Gunneridae</taxon>
        <taxon>Pentapetalae</taxon>
        <taxon>asterids</taxon>
        <taxon>campanulids</taxon>
        <taxon>Asterales</taxon>
        <taxon>Asteraceae</taxon>
        <taxon>Asteroideae</taxon>
        <taxon>Heliantheae alliance</taxon>
        <taxon>Heliantheae</taxon>
        <taxon>Ambrosia</taxon>
    </lineage>
</organism>
<dbReference type="PANTHER" id="PTHR24177:SF475">
    <property type="entry name" value="ANKYRIN REPEAT-CONTAINING DOMAIN, PGG DOMAIN PROTEIN-RELATED"/>
    <property type="match status" value="1"/>
</dbReference>
<evidence type="ECO:0000259" key="2">
    <source>
        <dbReference type="Pfam" id="PF13962"/>
    </source>
</evidence>
<gene>
    <name evidence="3" type="ORF">M8C21_032618</name>
</gene>
<evidence type="ECO:0000256" key="1">
    <source>
        <dbReference type="SAM" id="Phobius"/>
    </source>
</evidence>
<feature type="non-terminal residue" evidence="3">
    <location>
        <position position="300"/>
    </location>
</feature>
<feature type="non-terminal residue" evidence="3">
    <location>
        <position position="1"/>
    </location>
</feature>
<dbReference type="EMBL" id="JAMZMK010011955">
    <property type="protein sequence ID" value="KAI7725395.1"/>
    <property type="molecule type" value="Genomic_DNA"/>
</dbReference>
<dbReference type="AlphaFoldDB" id="A0AAD5G1T1"/>
<feature type="transmembrane region" description="Helical" evidence="1">
    <location>
        <begin position="255"/>
        <end position="278"/>
    </location>
</feature>
<evidence type="ECO:0000313" key="4">
    <source>
        <dbReference type="Proteomes" id="UP001206925"/>
    </source>
</evidence>
<dbReference type="PANTHER" id="PTHR24177">
    <property type="entry name" value="CASKIN"/>
    <property type="match status" value="1"/>
</dbReference>
<reference evidence="3" key="1">
    <citation type="submission" date="2022-06" db="EMBL/GenBank/DDBJ databases">
        <title>Uncovering the hologenomic basis of an extraordinary plant invasion.</title>
        <authorList>
            <person name="Bieker V.C."/>
            <person name="Martin M.D."/>
            <person name="Gilbert T."/>
            <person name="Hodgins K."/>
            <person name="Battlay P."/>
            <person name="Petersen B."/>
            <person name="Wilson J."/>
        </authorList>
    </citation>
    <scope>NUCLEOTIDE SEQUENCE</scope>
    <source>
        <strain evidence="3">AA19_3_7</strain>
        <tissue evidence="3">Leaf</tissue>
    </source>
</reference>
<dbReference type="Pfam" id="PF13962">
    <property type="entry name" value="PGG"/>
    <property type="match status" value="1"/>
</dbReference>
<accession>A0AAD5G1T1</accession>
<name>A0AAD5G1T1_AMBAR</name>
<dbReference type="GO" id="GO:0016020">
    <property type="term" value="C:membrane"/>
    <property type="evidence" value="ECO:0007669"/>
    <property type="project" value="TreeGrafter"/>
</dbReference>
<proteinExistence type="predicted"/>
<dbReference type="InterPro" id="IPR026961">
    <property type="entry name" value="PGG_dom"/>
</dbReference>
<keyword evidence="1" id="KW-0812">Transmembrane</keyword>
<keyword evidence="1" id="KW-1133">Transmembrane helix</keyword>
<dbReference type="Proteomes" id="UP001206925">
    <property type="component" value="Unassembled WGS sequence"/>
</dbReference>
<keyword evidence="4" id="KW-1185">Reference proteome</keyword>
<sequence>SNSDTLSNISIDLFPHSATPFNLLYIVSPYVEVHPIKNIEKKKKEYKEAKKILSLVCSQMGTSNNSYKDSLFEAVRQDTYEVVDEILLASPATIDCKDEEGYNIIQSAIMNRAEKVYSLLYHIIERTQSYREMEDSSEYNLVHLAGKLVPSFVLERTTGAALQLQREILWHEEVKKIKLPIELTITNKNEETPAMVFTREHRDLMKEGENWIKKTAESCSITAALIVTVVFAAAITVPCGSQQEFGIPVFKKEAAFTVFAVSNAFSLFTASTALLLYLSILTARFSEKDFLISLPRSLFA</sequence>
<evidence type="ECO:0000313" key="3">
    <source>
        <dbReference type="EMBL" id="KAI7725395.1"/>
    </source>
</evidence>
<keyword evidence="1" id="KW-0472">Membrane</keyword>
<feature type="transmembrane region" description="Helical" evidence="1">
    <location>
        <begin position="215"/>
        <end position="235"/>
    </location>
</feature>
<comment type="caution">
    <text evidence="3">The sequence shown here is derived from an EMBL/GenBank/DDBJ whole genome shotgun (WGS) entry which is preliminary data.</text>
</comment>
<protein>
    <recommendedName>
        <fullName evidence="2">PGG domain-containing protein</fullName>
    </recommendedName>
</protein>